<evidence type="ECO:0000313" key="8">
    <source>
        <dbReference type="Proteomes" id="UP000509597"/>
    </source>
</evidence>
<protein>
    <recommendedName>
        <fullName evidence="6">SURF1-like protein</fullName>
    </recommendedName>
</protein>
<dbReference type="EMBL" id="CP058627">
    <property type="protein sequence ID" value="QLG89270.1"/>
    <property type="molecule type" value="Genomic_DNA"/>
</dbReference>
<evidence type="ECO:0000313" key="7">
    <source>
        <dbReference type="EMBL" id="QLG89270.1"/>
    </source>
</evidence>
<dbReference type="PROSITE" id="PS50895">
    <property type="entry name" value="SURF1"/>
    <property type="match status" value="1"/>
</dbReference>
<gene>
    <name evidence="7" type="ORF">HQ393_14030</name>
</gene>
<name>A0A7H9BKS7_9NEIS</name>
<evidence type="ECO:0000256" key="3">
    <source>
        <dbReference type="ARBA" id="ARBA00022692"/>
    </source>
</evidence>
<dbReference type="AlphaFoldDB" id="A0A7H9BKS7"/>
<dbReference type="CDD" id="cd06662">
    <property type="entry name" value="SURF1"/>
    <property type="match status" value="1"/>
</dbReference>
<evidence type="ECO:0000256" key="2">
    <source>
        <dbReference type="ARBA" id="ARBA00007165"/>
    </source>
</evidence>
<keyword evidence="6" id="KW-1003">Cell membrane</keyword>
<evidence type="ECO:0000256" key="5">
    <source>
        <dbReference type="ARBA" id="ARBA00023136"/>
    </source>
</evidence>
<feature type="transmembrane region" description="Helical" evidence="6">
    <location>
        <begin position="29"/>
        <end position="48"/>
    </location>
</feature>
<reference evidence="7 8" key="1">
    <citation type="submission" date="2020-07" db="EMBL/GenBank/DDBJ databases">
        <title>Complete genome sequence of Chitinibacter sp. 2T18.</title>
        <authorList>
            <person name="Bae J.-W."/>
            <person name="Choi J.-W."/>
        </authorList>
    </citation>
    <scope>NUCLEOTIDE SEQUENCE [LARGE SCALE GENOMIC DNA]</scope>
    <source>
        <strain evidence="7 8">2T18</strain>
    </source>
</reference>
<dbReference type="RefSeq" id="WP_179355766.1">
    <property type="nucleotide sequence ID" value="NZ_CP058627.1"/>
</dbReference>
<evidence type="ECO:0000256" key="1">
    <source>
        <dbReference type="ARBA" id="ARBA00004370"/>
    </source>
</evidence>
<keyword evidence="8" id="KW-1185">Reference proteome</keyword>
<keyword evidence="4 6" id="KW-1133">Transmembrane helix</keyword>
<dbReference type="Pfam" id="PF02104">
    <property type="entry name" value="SURF1"/>
    <property type="match status" value="1"/>
</dbReference>
<dbReference type="Proteomes" id="UP000509597">
    <property type="component" value="Chromosome"/>
</dbReference>
<feature type="transmembrane region" description="Helical" evidence="6">
    <location>
        <begin position="209"/>
        <end position="227"/>
    </location>
</feature>
<keyword evidence="3 6" id="KW-0812">Transmembrane</keyword>
<accession>A0A7H9BKS7</accession>
<dbReference type="GO" id="GO:0005886">
    <property type="term" value="C:plasma membrane"/>
    <property type="evidence" value="ECO:0007669"/>
    <property type="project" value="UniProtKB-SubCell"/>
</dbReference>
<comment type="subcellular location">
    <subcellularLocation>
        <location evidence="6">Cell membrane</location>
        <topology evidence="6">Multi-pass membrane protein</topology>
    </subcellularLocation>
    <subcellularLocation>
        <location evidence="1">Membrane</location>
    </subcellularLocation>
</comment>
<evidence type="ECO:0000256" key="6">
    <source>
        <dbReference type="RuleBase" id="RU363076"/>
    </source>
</evidence>
<dbReference type="InterPro" id="IPR002994">
    <property type="entry name" value="Surf1/Shy1"/>
</dbReference>
<proteinExistence type="inferred from homology"/>
<comment type="similarity">
    <text evidence="2 6">Belongs to the SURF1 family.</text>
</comment>
<dbReference type="InterPro" id="IPR045214">
    <property type="entry name" value="Surf1/Surf4"/>
</dbReference>
<sequence>MSTIFIPNPPHLQPSQVWASLRNKHQRGALMLLSLILLTVCLCGWQLWRAYEKNQLLHEIERLQAMPELSWQQGVPPEWRLLQLQGQWLNQYEIWLDHRLQEGKVGYQVVTPFQLKDGTILLVNRGWWAGNESAPPAAKNLPRVVAQAWPRYLELGAAPINGRVFQNLDPGRFAAWAYLPLPAAYVTARDGEPGLTALTSERPFGVERHLGYALTWALLAIFGSYLFRRFYLHKV</sequence>
<dbReference type="KEGG" id="chiz:HQ393_14030"/>
<dbReference type="PANTHER" id="PTHR23427">
    <property type="entry name" value="SURFEIT LOCUS PROTEIN"/>
    <property type="match status" value="1"/>
</dbReference>
<organism evidence="7 8">
    <name type="scientific">Chitinibacter bivalviorum</name>
    <dbReference type="NCBI Taxonomy" id="2739434"/>
    <lineage>
        <taxon>Bacteria</taxon>
        <taxon>Pseudomonadati</taxon>
        <taxon>Pseudomonadota</taxon>
        <taxon>Betaproteobacteria</taxon>
        <taxon>Neisseriales</taxon>
        <taxon>Chitinibacteraceae</taxon>
        <taxon>Chitinibacter</taxon>
    </lineage>
</organism>
<keyword evidence="5 6" id="KW-0472">Membrane</keyword>
<dbReference type="PANTHER" id="PTHR23427:SF2">
    <property type="entry name" value="SURFEIT LOCUS PROTEIN 1"/>
    <property type="match status" value="1"/>
</dbReference>
<evidence type="ECO:0000256" key="4">
    <source>
        <dbReference type="ARBA" id="ARBA00022989"/>
    </source>
</evidence>